<accession>A0AAU8AW27</accession>
<name>A0AAU8AW27_9VIRU</name>
<dbReference type="EMBL" id="PP511374">
    <property type="protein sequence ID" value="XCD03560.1"/>
    <property type="molecule type" value="Genomic_DNA"/>
</dbReference>
<reference evidence="1" key="1">
    <citation type="submission" date="2024-03" db="EMBL/GenBank/DDBJ databases">
        <title>Diverse circular DNA viruses in blood, oral, and fecal samples of captive lemurs.</title>
        <authorList>
            <person name="Paietta E.N."/>
            <person name="Kraberger S."/>
            <person name="Lund M.C."/>
            <person name="Custer J.M."/>
            <person name="Vargas K.M."/>
            <person name="Ehmke E.E."/>
            <person name="Yoder A.D."/>
            <person name="Varsani A."/>
        </authorList>
    </citation>
    <scope>NUCLEOTIDE SEQUENCE</scope>
    <source>
        <strain evidence="1">Duke_18_91</strain>
        <strain evidence="2">Duke_23FS_63</strain>
    </source>
</reference>
<evidence type="ECO:0000313" key="2">
    <source>
        <dbReference type="EMBL" id="XCD04583.1"/>
    </source>
</evidence>
<protein>
    <submittedName>
        <fullName evidence="1">Uncharacterized protein</fullName>
    </submittedName>
</protein>
<sequence>MYLKTRKFPCVRAHIGNLINYMRTDTKDLLTNRFGGNEIKTVRLHSDHFTGVLAELCFINF</sequence>
<dbReference type="EMBL" id="PP511479">
    <property type="protein sequence ID" value="XCD04583.1"/>
    <property type="molecule type" value="Genomic_DNA"/>
</dbReference>
<organism evidence="1">
    <name type="scientific">Dulem virus 88</name>
    <dbReference type="NCBI Taxonomy" id="3145799"/>
    <lineage>
        <taxon>Viruses</taxon>
        <taxon>Monodnaviria</taxon>
        <taxon>Sangervirae</taxon>
        <taxon>Phixviricota</taxon>
        <taxon>Malgrandaviricetes</taxon>
        <taxon>Petitvirales</taxon>
        <taxon>Microviridae</taxon>
        <taxon>Microvirus</taxon>
    </lineage>
</organism>
<evidence type="ECO:0000313" key="1">
    <source>
        <dbReference type="EMBL" id="XCD03560.1"/>
    </source>
</evidence>
<proteinExistence type="predicted"/>